<evidence type="ECO:0000313" key="1">
    <source>
        <dbReference type="EMBL" id="NEC85949.1"/>
    </source>
</evidence>
<comment type="caution">
    <text evidence="1">The sequence shown here is derived from an EMBL/GenBank/DDBJ whole genome shotgun (WGS) entry which is preliminary data.</text>
</comment>
<proteinExistence type="predicted"/>
<dbReference type="AlphaFoldDB" id="A0A6B3BMJ0"/>
<accession>A0A6B3BMJ0</accession>
<organism evidence="1">
    <name type="scientific">Streptomyces sp. SID12501</name>
    <dbReference type="NCBI Taxonomy" id="2706042"/>
    <lineage>
        <taxon>Bacteria</taxon>
        <taxon>Bacillati</taxon>
        <taxon>Actinomycetota</taxon>
        <taxon>Actinomycetes</taxon>
        <taxon>Kitasatosporales</taxon>
        <taxon>Streptomycetaceae</taxon>
        <taxon>Streptomyces</taxon>
    </lineage>
</organism>
<dbReference type="EMBL" id="JAAGLU010000006">
    <property type="protein sequence ID" value="NEC85949.1"/>
    <property type="molecule type" value="Genomic_DNA"/>
</dbReference>
<reference evidence="1" key="1">
    <citation type="submission" date="2020-01" db="EMBL/GenBank/DDBJ databases">
        <title>Insect and environment-associated Actinomycetes.</title>
        <authorList>
            <person name="Currrie C."/>
            <person name="Chevrette M."/>
            <person name="Carlson C."/>
            <person name="Stubbendieck R."/>
            <person name="Wendt-Pienkowski E."/>
        </authorList>
    </citation>
    <scope>NUCLEOTIDE SEQUENCE</scope>
    <source>
        <strain evidence="1">SID12501</strain>
    </source>
</reference>
<sequence>MAGTSTSKVVVQRYRLPAGVDPVAYVNTLVQLRCSTVVTTGAAARSAIASRLAAGLVPHVRFVVVADGPVSGATRLSPDAVSTSSLARAVRR</sequence>
<name>A0A6B3BMJ0_9ACTN</name>
<protein>
    <submittedName>
        <fullName evidence="1">Uncharacterized protein</fullName>
    </submittedName>
</protein>
<gene>
    <name evidence="1" type="ORF">G3I71_08970</name>
</gene>